<protein>
    <submittedName>
        <fullName evidence="2">Uncharacterized protein</fullName>
    </submittedName>
</protein>
<gene>
    <name evidence="2" type="ORF">PCOR1329_LOCUS78621</name>
</gene>
<feature type="compositionally biased region" description="Basic residues" evidence="1">
    <location>
        <begin position="61"/>
        <end position="74"/>
    </location>
</feature>
<reference evidence="2" key="1">
    <citation type="submission" date="2023-10" db="EMBL/GenBank/DDBJ databases">
        <authorList>
            <person name="Chen Y."/>
            <person name="Shah S."/>
            <person name="Dougan E. K."/>
            <person name="Thang M."/>
            <person name="Chan C."/>
        </authorList>
    </citation>
    <scope>NUCLEOTIDE SEQUENCE [LARGE SCALE GENOMIC DNA]</scope>
</reference>
<evidence type="ECO:0000313" key="2">
    <source>
        <dbReference type="EMBL" id="CAK0901780.1"/>
    </source>
</evidence>
<feature type="compositionally biased region" description="Basic residues" evidence="1">
    <location>
        <begin position="110"/>
        <end position="125"/>
    </location>
</feature>
<dbReference type="EMBL" id="CAUYUJ010020980">
    <property type="protein sequence ID" value="CAK0901780.1"/>
    <property type="molecule type" value="Genomic_DNA"/>
</dbReference>
<evidence type="ECO:0000313" key="3">
    <source>
        <dbReference type="Proteomes" id="UP001189429"/>
    </source>
</evidence>
<comment type="caution">
    <text evidence="2">The sequence shown here is derived from an EMBL/GenBank/DDBJ whole genome shotgun (WGS) entry which is preliminary data.</text>
</comment>
<evidence type="ECO:0000256" key="1">
    <source>
        <dbReference type="SAM" id="MobiDB-lite"/>
    </source>
</evidence>
<feature type="region of interest" description="Disordered" evidence="1">
    <location>
        <begin position="99"/>
        <end position="142"/>
    </location>
</feature>
<proteinExistence type="predicted"/>
<accession>A0ABN9XPT8</accession>
<feature type="region of interest" description="Disordered" evidence="1">
    <location>
        <begin position="37"/>
        <end position="76"/>
    </location>
</feature>
<dbReference type="Proteomes" id="UP001189429">
    <property type="component" value="Unassembled WGS sequence"/>
</dbReference>
<organism evidence="2 3">
    <name type="scientific">Prorocentrum cordatum</name>
    <dbReference type="NCBI Taxonomy" id="2364126"/>
    <lineage>
        <taxon>Eukaryota</taxon>
        <taxon>Sar</taxon>
        <taxon>Alveolata</taxon>
        <taxon>Dinophyceae</taxon>
        <taxon>Prorocentrales</taxon>
        <taxon>Prorocentraceae</taxon>
        <taxon>Prorocentrum</taxon>
    </lineage>
</organism>
<name>A0ABN9XPT8_9DINO</name>
<keyword evidence="3" id="KW-1185">Reference proteome</keyword>
<sequence>GSSPCGTQGRSGRRPRSGHVVEAVLGARGAEGRLRLRGAFRRSPGPRPRRQDSAKATGPRCRGRALRARPRRRNAQLAGRFADSAARRLAAGRAGRPLRPAGRLHAQRGGVRRPRLAHHRRRHRSAVPAGRPRARGEGHALRPRGATHGLVHARGPPLRGGLLGRGRPHRALARVRGRAPLGGGVGHRPELSAAAAEAQLSRVAAPREGSAAPARGCGHEDRACREACRARRSRGGRRLIRWMSAGVARSRSMDFVGMTCSGGHRPSQDFLFNSYLTQHTIMQHAHDDWAFREAYRARRLRGGRRLVRWMAAGVARSRFMDLVGTTGSGGHRPCFCSGCSRNRPFGWRCWCTQRPLGWRACGSRDQPWWWRSRF</sequence>
<feature type="non-terminal residue" evidence="2">
    <location>
        <position position="1"/>
    </location>
</feature>